<dbReference type="InterPro" id="IPR029058">
    <property type="entry name" value="AB_hydrolase_fold"/>
</dbReference>
<evidence type="ECO:0000313" key="1">
    <source>
        <dbReference type="EMBL" id="OQV23114.1"/>
    </source>
</evidence>
<accession>A0A1W0X6T6</accession>
<dbReference type="Pfam" id="PF26363">
    <property type="entry name" value="Phospholipase-like"/>
    <property type="match status" value="1"/>
</dbReference>
<evidence type="ECO:0008006" key="3">
    <source>
        <dbReference type="Google" id="ProtNLM"/>
    </source>
</evidence>
<dbReference type="OrthoDB" id="58570at2759"/>
<comment type="caution">
    <text evidence="1">The sequence shown here is derived from an EMBL/GenBank/DDBJ whole genome shotgun (WGS) entry which is preliminary data.</text>
</comment>
<dbReference type="EMBL" id="MTYJ01000014">
    <property type="protein sequence ID" value="OQV23114.1"/>
    <property type="molecule type" value="Genomic_DNA"/>
</dbReference>
<evidence type="ECO:0000313" key="2">
    <source>
        <dbReference type="Proteomes" id="UP000192578"/>
    </source>
</evidence>
<dbReference type="Gene3D" id="3.40.50.1820">
    <property type="entry name" value="alpha/beta hydrolase"/>
    <property type="match status" value="1"/>
</dbReference>
<name>A0A1W0X6T6_HYPEX</name>
<dbReference type="Proteomes" id="UP000192578">
    <property type="component" value="Unassembled WGS sequence"/>
</dbReference>
<gene>
    <name evidence="1" type="ORF">BV898_03159</name>
</gene>
<proteinExistence type="predicted"/>
<dbReference type="SUPFAM" id="SSF53474">
    <property type="entry name" value="alpha/beta-Hydrolases"/>
    <property type="match status" value="1"/>
</dbReference>
<keyword evidence="2" id="KW-1185">Reference proteome</keyword>
<sequence>MREVNLTEDLVIKMTQPEEVYLEMHRVFSDHALHLMEAHCSEEHSSMTPDEIQQRIREKFEHFSQTAQVQFRWDNKGLLGQTQLVPLATWKTDDGVVYSIRINHQERRWRFHVLGPITKLKEPIPDAIWNAWEHFSDATVWNPTQLVALIKQATERNMWSRRAHTYALLALQAYRFPESQLELSPDWELVEQFAVHGGNLFTVCYSPARDEAALLIKGTDNWRNVATDFWFGLTSLFGRRYSAGVLDPCACGCARFPGLHEAMEIGKALQNARLGIDIETSATISQYFVDKLRKLKINHITIVGHSLGGLMTEMVAIKLGLRGESFDSPGCRGSCIMSEKEYQRALAEGRVRVNNYFSTPHVINTVNNHPGVMYQLMIPETFKVADGRKLRPRTLPLARLRRRLRYLLYGIQWTLSRHRMAAYEEYLKGLPAERTEPTKWPTLTINNAWVIITGRGERERSPFENNPDTTENNALTRSAIVKAASATKTADHNFLEWLLKRVKLEYAFPGASPASTSASSSERRKDGFRAEIVKGFVNYLMLRHAGELSGEEQDSVAVTIDRFRDHLIRELMGTLQESHPILGESSRCKERTYRLEMLMALRELLLEAEGVLPMLIHMERITSIEIPTLGGEQTPATDVSTAPSFDVPLSVSNPTLLERSTWVQVYRVPFTTPHKGHRSPDEGIDKELLVRGWSNAKLKEPIPGPIWNAWEHFSDAPSGTPPNWSPHQAGHRTKHVVTRAHKYALLALQAYCSSASKLEFHGIGSWWSTGITGGRALTPRLSWEFHHVGEGDTKELLKEGRVRVNNYFSPHAYQHGQTTILDVNSVADTRDL</sequence>
<protein>
    <recommendedName>
        <fullName evidence="3">Fungal lipase-like domain-containing protein</fullName>
    </recommendedName>
</protein>
<organism evidence="1 2">
    <name type="scientific">Hypsibius exemplaris</name>
    <name type="common">Freshwater tardigrade</name>
    <dbReference type="NCBI Taxonomy" id="2072580"/>
    <lineage>
        <taxon>Eukaryota</taxon>
        <taxon>Metazoa</taxon>
        <taxon>Ecdysozoa</taxon>
        <taxon>Tardigrada</taxon>
        <taxon>Eutardigrada</taxon>
        <taxon>Parachela</taxon>
        <taxon>Hypsibioidea</taxon>
        <taxon>Hypsibiidae</taxon>
        <taxon>Hypsibius</taxon>
    </lineage>
</organism>
<reference evidence="2" key="1">
    <citation type="submission" date="2017-01" db="EMBL/GenBank/DDBJ databases">
        <title>Comparative genomics of anhydrobiosis in the tardigrade Hypsibius dujardini.</title>
        <authorList>
            <person name="Yoshida Y."/>
            <person name="Koutsovoulos G."/>
            <person name="Laetsch D."/>
            <person name="Stevens L."/>
            <person name="Kumar S."/>
            <person name="Horikawa D."/>
            <person name="Ishino K."/>
            <person name="Komine S."/>
            <person name="Tomita M."/>
            <person name="Blaxter M."/>
            <person name="Arakawa K."/>
        </authorList>
    </citation>
    <scope>NUCLEOTIDE SEQUENCE [LARGE SCALE GENOMIC DNA]</scope>
    <source>
        <strain evidence="2">Z151</strain>
    </source>
</reference>
<dbReference type="AlphaFoldDB" id="A0A1W0X6T6"/>